<protein>
    <recommendedName>
        <fullName evidence="3">HemN C-terminal domain-containing protein</fullName>
    </recommendedName>
</protein>
<keyword evidence="2" id="KW-1185">Reference proteome</keyword>
<dbReference type="EMBL" id="CP092471">
    <property type="protein sequence ID" value="UVI39193.1"/>
    <property type="molecule type" value="Genomic_DNA"/>
</dbReference>
<gene>
    <name evidence="1" type="ORF">L1F33_13325</name>
</gene>
<reference evidence="1" key="1">
    <citation type="submission" date="2022-02" db="EMBL/GenBank/DDBJ databases">
        <title>Qipengyuania spongiae sp. nov., isolated from marine sponge.</title>
        <authorList>
            <person name="Li Z."/>
            <person name="Zhang M."/>
        </authorList>
    </citation>
    <scope>NUCLEOTIDE SEQUENCE</scope>
    <source>
        <strain evidence="1">PHS-Z21</strain>
    </source>
</reference>
<evidence type="ECO:0000313" key="2">
    <source>
        <dbReference type="Proteomes" id="UP001065265"/>
    </source>
</evidence>
<proteinExistence type="predicted"/>
<sequence length="69" mass="7537">MLYRAATDFGPISDDVLIDALDLFRDPGLVHLDDSLLTITPDGLLHARTVCALLDGHRSQTARRFSSAV</sequence>
<dbReference type="Proteomes" id="UP001065265">
    <property type="component" value="Chromosome"/>
</dbReference>
<organism evidence="1 2">
    <name type="scientific">Qipengyuania spongiae</name>
    <dbReference type="NCBI Taxonomy" id="2909673"/>
    <lineage>
        <taxon>Bacteria</taxon>
        <taxon>Pseudomonadati</taxon>
        <taxon>Pseudomonadota</taxon>
        <taxon>Alphaproteobacteria</taxon>
        <taxon>Sphingomonadales</taxon>
        <taxon>Erythrobacteraceae</taxon>
        <taxon>Qipengyuania</taxon>
    </lineage>
</organism>
<dbReference type="Gene3D" id="1.10.10.920">
    <property type="match status" value="1"/>
</dbReference>
<name>A0ABY5SXC3_9SPHN</name>
<evidence type="ECO:0008006" key="3">
    <source>
        <dbReference type="Google" id="ProtNLM"/>
    </source>
</evidence>
<accession>A0ABY5SXC3</accession>
<evidence type="ECO:0000313" key="1">
    <source>
        <dbReference type="EMBL" id="UVI39193.1"/>
    </source>
</evidence>
<dbReference type="RefSeq" id="WP_265558373.1">
    <property type="nucleotide sequence ID" value="NZ_CP092471.1"/>
</dbReference>